<comment type="caution">
    <text evidence="1">The sequence shown here is derived from an EMBL/GenBank/DDBJ whole genome shotgun (WGS) entry which is preliminary data.</text>
</comment>
<reference evidence="1 2" key="1">
    <citation type="submission" date="2016-11" db="EMBL/GenBank/DDBJ databases">
        <title>Study of marine rhodopsin-containing bacteria.</title>
        <authorList>
            <person name="Yoshizawa S."/>
            <person name="Kumagai Y."/>
            <person name="Kogure K."/>
        </authorList>
    </citation>
    <scope>NUCLEOTIDE SEQUENCE [LARGE SCALE GENOMIC DNA]</scope>
    <source>
        <strain evidence="1 2">SG-29</strain>
    </source>
</reference>
<dbReference type="EMBL" id="MQWB01000001">
    <property type="protein sequence ID" value="OZC04746.1"/>
    <property type="molecule type" value="Genomic_DNA"/>
</dbReference>
<organism evidence="1 2">
    <name type="scientific">Rubricoccus marinus</name>
    <dbReference type="NCBI Taxonomy" id="716817"/>
    <lineage>
        <taxon>Bacteria</taxon>
        <taxon>Pseudomonadati</taxon>
        <taxon>Rhodothermota</taxon>
        <taxon>Rhodothermia</taxon>
        <taxon>Rhodothermales</taxon>
        <taxon>Rubricoccaceae</taxon>
        <taxon>Rubricoccus</taxon>
    </lineage>
</organism>
<dbReference type="InParanoid" id="A0A259U406"/>
<dbReference type="InterPro" id="IPR032466">
    <property type="entry name" value="Metal_Hydrolase"/>
</dbReference>
<dbReference type="PANTHER" id="PTHR10443:SF12">
    <property type="entry name" value="DIPEPTIDASE"/>
    <property type="match status" value="1"/>
</dbReference>
<dbReference type="SUPFAM" id="SSF51556">
    <property type="entry name" value="Metallo-dependent hydrolases"/>
    <property type="match status" value="1"/>
</dbReference>
<dbReference type="Gene3D" id="3.20.20.140">
    <property type="entry name" value="Metal-dependent hydrolases"/>
    <property type="match status" value="1"/>
</dbReference>
<dbReference type="CDD" id="cd01301">
    <property type="entry name" value="rDP_like"/>
    <property type="match status" value="1"/>
</dbReference>
<evidence type="ECO:0008006" key="3">
    <source>
        <dbReference type="Google" id="ProtNLM"/>
    </source>
</evidence>
<dbReference type="GO" id="GO:0006508">
    <property type="term" value="P:proteolysis"/>
    <property type="evidence" value="ECO:0007669"/>
    <property type="project" value="InterPro"/>
</dbReference>
<proteinExistence type="predicted"/>
<dbReference type="PANTHER" id="PTHR10443">
    <property type="entry name" value="MICROSOMAL DIPEPTIDASE"/>
    <property type="match status" value="1"/>
</dbReference>
<keyword evidence="2" id="KW-1185">Reference proteome</keyword>
<gene>
    <name evidence="1" type="ORF">BSZ36_14330</name>
</gene>
<dbReference type="AlphaFoldDB" id="A0A259U406"/>
<evidence type="ECO:0000313" key="1">
    <source>
        <dbReference type="EMBL" id="OZC04746.1"/>
    </source>
</evidence>
<dbReference type="Pfam" id="PF01244">
    <property type="entry name" value="Peptidase_M19"/>
    <property type="match status" value="1"/>
</dbReference>
<dbReference type="InterPro" id="IPR008257">
    <property type="entry name" value="Pept_M19"/>
</dbReference>
<dbReference type="PROSITE" id="PS51365">
    <property type="entry name" value="RENAL_DIPEPTIDASE_2"/>
    <property type="match status" value="1"/>
</dbReference>
<name>A0A259U406_9BACT</name>
<dbReference type="Proteomes" id="UP000216446">
    <property type="component" value="Unassembled WGS sequence"/>
</dbReference>
<dbReference type="GO" id="GO:0070573">
    <property type="term" value="F:metallodipeptidase activity"/>
    <property type="evidence" value="ECO:0007669"/>
    <property type="project" value="InterPro"/>
</dbReference>
<sequence length="385" mass="41963">MDSATVARLIAEDPLWEDALRIHYDALIMDGHIDTPTEMLLRRYRFASRHRARGGSAHVDLPRMIEGGLDAPFFAIWVSRDLGEGENATRRATDMVAEIERQITAASGVEIARTAADVRRVTARGDKVVLLGLEGGHALAGSVDVLRDLAAAGVRYVTLTHTNSNKLADSSQDRPIHDGLSELGEEMVREMNRMGVLVDVSHVSDATLDDVLRVSTAPVIASHSSARALVDNPRNLSDDQMRAIAASGGVVMINYYNPVVNRRLTPEVMEAARQRLERTYGGDGAKLWTAVREEQQARKIPEPTLDDVVAHIEHAVQVIGADHVGLGSDFDGVPRLPDGLGDVTRLPWVTYGLLRGGMSETDVRKVLGLSTLRVLEDAERVANTP</sequence>
<accession>A0A259U406</accession>
<evidence type="ECO:0000313" key="2">
    <source>
        <dbReference type="Proteomes" id="UP000216446"/>
    </source>
</evidence>
<protein>
    <recommendedName>
        <fullName evidence="3">Membrane dipeptidase</fullName>
    </recommendedName>
</protein>